<evidence type="ECO:0000256" key="3">
    <source>
        <dbReference type="SAM" id="MobiDB-lite"/>
    </source>
</evidence>
<keyword evidence="1 5" id="KW-0732">Signal</keyword>
<evidence type="ECO:0000256" key="5">
    <source>
        <dbReference type="SAM" id="SignalP"/>
    </source>
</evidence>
<dbReference type="InterPro" id="IPR036179">
    <property type="entry name" value="Ig-like_dom_sf"/>
</dbReference>
<feature type="compositionally biased region" description="Acidic residues" evidence="3">
    <location>
        <begin position="22"/>
        <end position="31"/>
    </location>
</feature>
<dbReference type="RefSeq" id="XP_054833815.1">
    <property type="nucleotide sequence ID" value="XM_054977840.1"/>
</dbReference>
<keyword evidence="2" id="KW-0325">Glycoprotein</keyword>
<protein>
    <submittedName>
        <fullName evidence="8">Allergin-1 isoform X1</fullName>
    </submittedName>
</protein>
<evidence type="ECO:0000256" key="2">
    <source>
        <dbReference type="ARBA" id="ARBA00023180"/>
    </source>
</evidence>
<dbReference type="PROSITE" id="PS50835">
    <property type="entry name" value="IG_LIKE"/>
    <property type="match status" value="1"/>
</dbReference>
<dbReference type="Gene3D" id="2.60.40.10">
    <property type="entry name" value="Immunoglobulins"/>
    <property type="match status" value="1"/>
</dbReference>
<dbReference type="SUPFAM" id="SSF48726">
    <property type="entry name" value="Immunoglobulin"/>
    <property type="match status" value="1"/>
</dbReference>
<evidence type="ECO:0000256" key="4">
    <source>
        <dbReference type="SAM" id="Phobius"/>
    </source>
</evidence>
<evidence type="ECO:0000313" key="8">
    <source>
        <dbReference type="RefSeq" id="XP_054833815.1"/>
    </source>
</evidence>
<dbReference type="Proteomes" id="UP001190640">
    <property type="component" value="Chromosome 4"/>
</dbReference>
<feature type="region of interest" description="Disordered" evidence="3">
    <location>
        <begin position="20"/>
        <end position="40"/>
    </location>
</feature>
<organism evidence="7 8">
    <name type="scientific">Eublepharis macularius</name>
    <name type="common">Leopard gecko</name>
    <name type="synonym">Cyrtodactylus macularius</name>
    <dbReference type="NCBI Taxonomy" id="481883"/>
    <lineage>
        <taxon>Eukaryota</taxon>
        <taxon>Metazoa</taxon>
        <taxon>Chordata</taxon>
        <taxon>Craniata</taxon>
        <taxon>Vertebrata</taxon>
        <taxon>Euteleostomi</taxon>
        <taxon>Lepidosauria</taxon>
        <taxon>Squamata</taxon>
        <taxon>Bifurcata</taxon>
        <taxon>Gekkota</taxon>
        <taxon>Eublepharidae</taxon>
        <taxon>Eublepharinae</taxon>
        <taxon>Eublepharis</taxon>
    </lineage>
</organism>
<evidence type="ECO:0000313" key="7">
    <source>
        <dbReference type="Proteomes" id="UP001190640"/>
    </source>
</evidence>
<dbReference type="InterPro" id="IPR007110">
    <property type="entry name" value="Ig-like_dom"/>
</dbReference>
<keyword evidence="4" id="KW-1133">Transmembrane helix</keyword>
<evidence type="ECO:0000259" key="6">
    <source>
        <dbReference type="PROSITE" id="PS50835"/>
    </source>
</evidence>
<feature type="signal peptide" evidence="5">
    <location>
        <begin position="1"/>
        <end position="20"/>
    </location>
</feature>
<keyword evidence="7" id="KW-1185">Reference proteome</keyword>
<dbReference type="InterPro" id="IPR040878">
    <property type="entry name" value="IL-40-like_Ig"/>
</dbReference>
<reference evidence="8" key="1">
    <citation type="submission" date="2025-08" db="UniProtKB">
        <authorList>
            <consortium name="RefSeq"/>
        </authorList>
    </citation>
    <scope>IDENTIFICATION</scope>
    <source>
        <tissue evidence="8">Blood</tissue>
    </source>
</reference>
<dbReference type="GeneID" id="129328643"/>
<proteinExistence type="predicted"/>
<name>A0AA97J8R0_EUBMA</name>
<dbReference type="CTD" id="284021"/>
<feature type="chain" id="PRO_5041679154" evidence="5">
    <location>
        <begin position="21"/>
        <end position="252"/>
    </location>
</feature>
<keyword evidence="4" id="KW-0812">Transmembrane</keyword>
<dbReference type="Pfam" id="PF17736">
    <property type="entry name" value="Ig_C17orf99"/>
    <property type="match status" value="1"/>
</dbReference>
<evidence type="ECO:0000256" key="1">
    <source>
        <dbReference type="ARBA" id="ARBA00022729"/>
    </source>
</evidence>
<feature type="domain" description="Ig-like" evidence="6">
    <location>
        <begin position="38"/>
        <end position="125"/>
    </location>
</feature>
<keyword evidence="4" id="KW-0472">Membrane</keyword>
<feature type="transmembrane region" description="Helical" evidence="4">
    <location>
        <begin position="135"/>
        <end position="159"/>
    </location>
</feature>
<accession>A0AA97J8R0</accession>
<sequence length="252" mass="28240">MLTFIFIGCILTAHFQPLLPDKEEDEPDENGSEPVSSPEIYSMSTEVSVGENVTLSCLSRTGSLPITYTLYKGRSKVLLPATKNKTGEAAEFHFPIHSSHELGVYKCKAKNNFSNDKYSPGFNFTMKGERENKNLVVFIVLPLLLLLVAFVVAIPLLILPWCKARKLVKDISPTVYALASYPSSEHNVTYAAIAHEKDQEEYVNMEFETKKEKSRKGKSLLCSVIETKPEHMTHMMILGEQSYPTTLSGTRQ</sequence>
<dbReference type="InterPro" id="IPR013783">
    <property type="entry name" value="Ig-like_fold"/>
</dbReference>
<dbReference type="AlphaFoldDB" id="A0AA97J8R0"/>
<gene>
    <name evidence="8" type="primary">MILR1</name>
</gene>
<dbReference type="KEGG" id="emc:129328643"/>